<dbReference type="Proteomes" id="UP000199632">
    <property type="component" value="Unassembled WGS sequence"/>
</dbReference>
<evidence type="ECO:0000256" key="2">
    <source>
        <dbReference type="ARBA" id="ARBA00022801"/>
    </source>
</evidence>
<comment type="similarity">
    <text evidence="4">Belongs to the arginase family.</text>
</comment>
<keyword evidence="2" id="KW-0378">Hydrolase</keyword>
<dbReference type="GO" id="GO:0030145">
    <property type="term" value="F:manganese ion binding"/>
    <property type="evidence" value="ECO:0007669"/>
    <property type="project" value="TreeGrafter"/>
</dbReference>
<reference evidence="6" key="1">
    <citation type="submission" date="2016-10" db="EMBL/GenBank/DDBJ databases">
        <authorList>
            <person name="Varghese N."/>
            <person name="Submissions S."/>
        </authorList>
    </citation>
    <scope>NUCLEOTIDE SEQUENCE [LARGE SCALE GENOMIC DNA]</scope>
    <source>
        <strain evidence="6">DSM 44718</strain>
    </source>
</reference>
<dbReference type="PANTHER" id="PTHR43782:SF3">
    <property type="entry name" value="ARGINASE"/>
    <property type="match status" value="1"/>
</dbReference>
<evidence type="ECO:0000313" key="6">
    <source>
        <dbReference type="Proteomes" id="UP000199632"/>
    </source>
</evidence>
<organism evidence="5 6">
    <name type="scientific">Asanoa ishikariensis</name>
    <dbReference type="NCBI Taxonomy" id="137265"/>
    <lineage>
        <taxon>Bacteria</taxon>
        <taxon>Bacillati</taxon>
        <taxon>Actinomycetota</taxon>
        <taxon>Actinomycetes</taxon>
        <taxon>Micromonosporales</taxon>
        <taxon>Micromonosporaceae</taxon>
        <taxon>Asanoa</taxon>
    </lineage>
</organism>
<keyword evidence="6" id="KW-1185">Reference proteome</keyword>
<keyword evidence="1" id="KW-0479">Metal-binding</keyword>
<dbReference type="PANTHER" id="PTHR43782">
    <property type="entry name" value="ARGINASE"/>
    <property type="match status" value="1"/>
</dbReference>
<dbReference type="InterPro" id="IPR023696">
    <property type="entry name" value="Ureohydrolase_dom_sf"/>
</dbReference>
<name>A0A1H3TJR8_9ACTN</name>
<dbReference type="OrthoDB" id="7331788at2"/>
<dbReference type="PROSITE" id="PS51409">
    <property type="entry name" value="ARGINASE_2"/>
    <property type="match status" value="1"/>
</dbReference>
<dbReference type="AlphaFoldDB" id="A0A1H3TJR8"/>
<evidence type="ECO:0000256" key="4">
    <source>
        <dbReference type="PROSITE-ProRule" id="PRU00742"/>
    </source>
</evidence>
<dbReference type="RefSeq" id="WP_090800764.1">
    <property type="nucleotide sequence ID" value="NZ_BOND01000001.1"/>
</dbReference>
<dbReference type="InterPro" id="IPR006035">
    <property type="entry name" value="Ureohydrolase"/>
</dbReference>
<dbReference type="Pfam" id="PF00491">
    <property type="entry name" value="Arginase"/>
    <property type="match status" value="1"/>
</dbReference>
<dbReference type="PRINTS" id="PR00116">
    <property type="entry name" value="ARGINASE"/>
</dbReference>
<accession>A0A1H3TJR8</accession>
<evidence type="ECO:0000256" key="1">
    <source>
        <dbReference type="ARBA" id="ARBA00022723"/>
    </source>
</evidence>
<gene>
    <name evidence="5" type="ORF">SAMN05421684_5842</name>
</gene>
<protein>
    <submittedName>
        <fullName evidence="5">Arginase</fullName>
    </submittedName>
</protein>
<keyword evidence="3" id="KW-0464">Manganese</keyword>
<dbReference type="CDD" id="cd09999">
    <property type="entry name" value="Arginase-like_1"/>
    <property type="match status" value="1"/>
</dbReference>
<dbReference type="EMBL" id="FNQB01000003">
    <property type="protein sequence ID" value="SDZ50118.1"/>
    <property type="molecule type" value="Genomic_DNA"/>
</dbReference>
<evidence type="ECO:0000256" key="3">
    <source>
        <dbReference type="ARBA" id="ARBA00023211"/>
    </source>
</evidence>
<dbReference type="GO" id="GO:0005829">
    <property type="term" value="C:cytosol"/>
    <property type="evidence" value="ECO:0007669"/>
    <property type="project" value="TreeGrafter"/>
</dbReference>
<dbReference type="Gene3D" id="3.40.800.10">
    <property type="entry name" value="Ureohydrolase domain"/>
    <property type="match status" value="1"/>
</dbReference>
<proteinExistence type="inferred from homology"/>
<evidence type="ECO:0000313" key="5">
    <source>
        <dbReference type="EMBL" id="SDZ50118.1"/>
    </source>
</evidence>
<dbReference type="STRING" id="137265.SAMN05421684_5842"/>
<dbReference type="SUPFAM" id="SSF52768">
    <property type="entry name" value="Arginase/deacetylase"/>
    <property type="match status" value="1"/>
</dbReference>
<dbReference type="GO" id="GO:0004053">
    <property type="term" value="F:arginase activity"/>
    <property type="evidence" value="ECO:0007669"/>
    <property type="project" value="TreeGrafter"/>
</dbReference>
<sequence>MDERWGLLGVPSSAGAHTPGLEKGPAALRAAGLASLLVGGVHDYGDVPGFRWRADLSRPTAKNVDAVARVASDTAAGVERILAAGQLPFVIGGDCSITVGVVAGFVRAGMGPALLYVDGGPDLYTPGTRANGNLDSMGLAHLLAIPGHVPALAGIGPVTPLLSAASVVSYGHALPAVDVELDLLNALGITHLHADEVHADPVRAAERARAAIESAGPRFVVHCDVDVLSFNDTPLADVPDSGDEPIGLRLPELAASLSVFASSPRFAGLVLTEVNPDHAPEPDVLPHFVTTLAKALAGPEVSR</sequence>